<gene>
    <name evidence="2" type="ORF">SeLEV6574_g05037</name>
</gene>
<evidence type="ECO:0000313" key="2">
    <source>
        <dbReference type="EMBL" id="TPX43489.1"/>
    </source>
</evidence>
<evidence type="ECO:0000256" key="1">
    <source>
        <dbReference type="SAM" id="MobiDB-lite"/>
    </source>
</evidence>
<dbReference type="AlphaFoldDB" id="A0A507CWB7"/>
<feature type="region of interest" description="Disordered" evidence="1">
    <location>
        <begin position="222"/>
        <end position="267"/>
    </location>
</feature>
<feature type="compositionally biased region" description="Low complexity" evidence="1">
    <location>
        <begin position="228"/>
        <end position="237"/>
    </location>
</feature>
<reference evidence="2 3" key="1">
    <citation type="journal article" date="2019" name="Sci. Rep.">
        <title>Comparative genomics of chytrid fungi reveal insights into the obligate biotrophic and pathogenic lifestyle of Synchytrium endobioticum.</title>
        <authorList>
            <person name="van de Vossenberg B.T.L.H."/>
            <person name="Warris S."/>
            <person name="Nguyen H.D.T."/>
            <person name="van Gent-Pelzer M.P.E."/>
            <person name="Joly D.L."/>
            <person name="van de Geest H.C."/>
            <person name="Bonants P.J.M."/>
            <person name="Smith D.S."/>
            <person name="Levesque C.A."/>
            <person name="van der Lee T.A.J."/>
        </authorList>
    </citation>
    <scope>NUCLEOTIDE SEQUENCE [LARGE SCALE GENOMIC DNA]</scope>
    <source>
        <strain evidence="2 3">LEV6574</strain>
    </source>
</reference>
<accession>A0A507CWB7</accession>
<dbReference type="VEuPathDB" id="FungiDB:SeMB42_g06287"/>
<evidence type="ECO:0000313" key="3">
    <source>
        <dbReference type="Proteomes" id="UP000320475"/>
    </source>
</evidence>
<feature type="compositionally biased region" description="Basic and acidic residues" evidence="1">
    <location>
        <begin position="13"/>
        <end position="35"/>
    </location>
</feature>
<comment type="caution">
    <text evidence="2">The sequence shown here is derived from an EMBL/GenBank/DDBJ whole genome shotgun (WGS) entry which is preliminary data.</text>
</comment>
<dbReference type="EMBL" id="QEAM01000222">
    <property type="protein sequence ID" value="TPX43489.1"/>
    <property type="molecule type" value="Genomic_DNA"/>
</dbReference>
<dbReference type="Proteomes" id="UP000320475">
    <property type="component" value="Unassembled WGS sequence"/>
</dbReference>
<feature type="region of interest" description="Disordered" evidence="1">
    <location>
        <begin position="13"/>
        <end position="46"/>
    </location>
</feature>
<organism evidence="2 3">
    <name type="scientific">Synchytrium endobioticum</name>
    <dbReference type="NCBI Taxonomy" id="286115"/>
    <lineage>
        <taxon>Eukaryota</taxon>
        <taxon>Fungi</taxon>
        <taxon>Fungi incertae sedis</taxon>
        <taxon>Chytridiomycota</taxon>
        <taxon>Chytridiomycota incertae sedis</taxon>
        <taxon>Chytridiomycetes</taxon>
        <taxon>Synchytriales</taxon>
        <taxon>Synchytriaceae</taxon>
        <taxon>Synchytrium</taxon>
    </lineage>
</organism>
<protein>
    <submittedName>
        <fullName evidence="2">Uncharacterized protein</fullName>
    </submittedName>
</protein>
<proteinExistence type="predicted"/>
<name>A0A507CWB7_9FUNG</name>
<sequence>MVNIVRGHLEYDERPNYLKPPSKDKNARMKRKADEGGAVEQTGQFSDEEREQCLGLIVQGRTHLIGTWYDILEENVNEYIMIVDKAMADVKNFHYSAGVDSLASIQLVDGILLKVHHLISAYPAPENLPPDYLKLAALLHFLVIQRPNRANIQSSEMDELEEHRKLLLGAYNKDNRILPDLHISYWENARRNTDAQRDILDPGSSTYSGPYDSIEYGLGTRSRADFEGSSSSGGSQNRRNRHSGGRFDVGPWGLNILDESGEPCRRH</sequence>